<proteinExistence type="predicted"/>
<comment type="caution">
    <text evidence="1">The sequence shown here is derived from an EMBL/GenBank/DDBJ whole genome shotgun (WGS) entry which is preliminary data.</text>
</comment>
<accession>A0ACA9PG72</accession>
<protein>
    <submittedName>
        <fullName evidence="1">9370_t:CDS:1</fullName>
    </submittedName>
</protein>
<sequence>NKSFGIEEINAEILTTVESEYQVNLPNIVVLEPGLAPNSNDAMFKSINMYLEDLKQN</sequence>
<reference evidence="1" key="1">
    <citation type="submission" date="2021-06" db="EMBL/GenBank/DDBJ databases">
        <authorList>
            <person name="Kallberg Y."/>
            <person name="Tangrot J."/>
            <person name="Rosling A."/>
        </authorList>
    </citation>
    <scope>NUCLEOTIDE SEQUENCE</scope>
    <source>
        <strain evidence="1">IL203A</strain>
    </source>
</reference>
<evidence type="ECO:0000313" key="2">
    <source>
        <dbReference type="Proteomes" id="UP000789702"/>
    </source>
</evidence>
<dbReference type="Proteomes" id="UP000789702">
    <property type="component" value="Unassembled WGS sequence"/>
</dbReference>
<evidence type="ECO:0000313" key="1">
    <source>
        <dbReference type="EMBL" id="CAG8708186.1"/>
    </source>
</evidence>
<name>A0ACA9PG72_9GLOM</name>
<keyword evidence="2" id="KW-1185">Reference proteome</keyword>
<dbReference type="EMBL" id="CAJVPU010028731">
    <property type="protein sequence ID" value="CAG8708186.1"/>
    <property type="molecule type" value="Genomic_DNA"/>
</dbReference>
<feature type="non-terminal residue" evidence="1">
    <location>
        <position position="57"/>
    </location>
</feature>
<gene>
    <name evidence="1" type="ORF">DHETER_LOCUS12111</name>
</gene>
<organism evidence="1 2">
    <name type="scientific">Dentiscutata heterogama</name>
    <dbReference type="NCBI Taxonomy" id="1316150"/>
    <lineage>
        <taxon>Eukaryota</taxon>
        <taxon>Fungi</taxon>
        <taxon>Fungi incertae sedis</taxon>
        <taxon>Mucoromycota</taxon>
        <taxon>Glomeromycotina</taxon>
        <taxon>Glomeromycetes</taxon>
        <taxon>Diversisporales</taxon>
        <taxon>Gigasporaceae</taxon>
        <taxon>Dentiscutata</taxon>
    </lineage>
</organism>
<feature type="non-terminal residue" evidence="1">
    <location>
        <position position="1"/>
    </location>
</feature>